<dbReference type="PANTHER" id="PTHR34927:SF1">
    <property type="entry name" value="IQ DOMAIN-CONTAINING PROTEIN K"/>
    <property type="match status" value="1"/>
</dbReference>
<gene>
    <name evidence="2" type="primary">IQCK</name>
</gene>
<dbReference type="GeneTree" id="ENSGT00390000007907"/>
<dbReference type="Ensembl" id="ENSUMAT00000012718.1">
    <property type="protein sequence ID" value="ENSUMAP00000010670.1"/>
    <property type="gene ID" value="ENSUMAG00000008012.1"/>
</dbReference>
<evidence type="ECO:0000313" key="2">
    <source>
        <dbReference type="Ensembl" id="ENSUMAP00000010670"/>
    </source>
</evidence>
<dbReference type="CDD" id="cd22969">
    <property type="entry name" value="DD_IQCK"/>
    <property type="match status" value="1"/>
</dbReference>
<name>A0A452TR37_URSMA</name>
<evidence type="ECO:0000256" key="1">
    <source>
        <dbReference type="SAM" id="MobiDB-lite"/>
    </source>
</evidence>
<proteinExistence type="predicted"/>
<dbReference type="PROSITE" id="PS50096">
    <property type="entry name" value="IQ"/>
    <property type="match status" value="1"/>
</dbReference>
<dbReference type="Pfam" id="PF00612">
    <property type="entry name" value="IQ"/>
    <property type="match status" value="1"/>
</dbReference>
<dbReference type="InterPro" id="IPR000048">
    <property type="entry name" value="IQ_motif_EF-hand-BS"/>
</dbReference>
<feature type="region of interest" description="Disordered" evidence="1">
    <location>
        <begin position="1"/>
        <end position="55"/>
    </location>
</feature>
<dbReference type="AlphaFoldDB" id="A0A452TR37"/>
<organism evidence="2">
    <name type="scientific">Ursus maritimus</name>
    <name type="common">Polar bear</name>
    <name type="synonym">Thalarctos maritimus</name>
    <dbReference type="NCBI Taxonomy" id="29073"/>
    <lineage>
        <taxon>Eukaryota</taxon>
        <taxon>Metazoa</taxon>
        <taxon>Chordata</taxon>
        <taxon>Craniata</taxon>
        <taxon>Vertebrata</taxon>
        <taxon>Euteleostomi</taxon>
        <taxon>Mammalia</taxon>
        <taxon>Eutheria</taxon>
        <taxon>Laurasiatheria</taxon>
        <taxon>Carnivora</taxon>
        <taxon>Caniformia</taxon>
        <taxon>Ursidae</taxon>
        <taxon>Ursus</taxon>
    </lineage>
</organism>
<reference evidence="2" key="1">
    <citation type="submission" date="2019-03" db="UniProtKB">
        <authorList>
            <consortium name="Ensembl"/>
        </authorList>
    </citation>
    <scope>IDENTIFICATION</scope>
</reference>
<protein>
    <submittedName>
        <fullName evidence="2">IQ motif containing K</fullName>
    </submittedName>
</protein>
<accession>A0A452TR37</accession>
<sequence>MAAPGLESSRTAQREEPSGSTESSDPVRTPVPMASTASPELPVSPGQGVEPPGKNLWEQICEGRQPGSAEGRDSPGGGRVYWAPTVSPLEETVLHGFNTEHLYSVPHLTMDSHVPCPQVKLETVDPKTCSPKEYLETFIFPVLLPGMASLLHQAKKEKCFERKRTKFIACDFLTEWLYNQNPKRIGEDFTEFFSIPFVEQWLKHHPRPPIPLSLLLTEEEAALRIQSFWRAYLVRCDPEIQDLRQWQKKLREDKHIRQRVKIFWAKQEQKGQLFNSQSLVYLGKACVLAQAQEGSPLSSYRVLVSAGNSVCVEGKVAAY</sequence>
<dbReference type="PANTHER" id="PTHR34927">
    <property type="entry name" value="IQ DOMAIN-CONTAINING PROTEIN K"/>
    <property type="match status" value="1"/>
</dbReference>
<dbReference type="CDD" id="cd23767">
    <property type="entry name" value="IQCD"/>
    <property type="match status" value="1"/>
</dbReference>
<dbReference type="InterPro" id="IPR043408">
    <property type="entry name" value="IQCK"/>
</dbReference>